<reference evidence="1" key="2">
    <citation type="journal article" date="2015" name="Data Brief">
        <title>Shoot transcriptome of the giant reed, Arundo donax.</title>
        <authorList>
            <person name="Barrero R.A."/>
            <person name="Guerrero F.D."/>
            <person name="Moolhuijzen P."/>
            <person name="Goolsby J.A."/>
            <person name="Tidwell J."/>
            <person name="Bellgard S.E."/>
            <person name="Bellgard M.I."/>
        </authorList>
    </citation>
    <scope>NUCLEOTIDE SEQUENCE</scope>
    <source>
        <tissue evidence="1">Shoot tissue taken approximately 20 cm above the soil surface</tissue>
    </source>
</reference>
<sequence>MNNSLHKSVNYSYPNIPIPKTHKFHTQAPKWNDPIFPVFARKLASVIYFLIQQSESLTNTTTIERANHVKTTRLIAK</sequence>
<protein>
    <submittedName>
        <fullName evidence="1">Uncharacterized protein</fullName>
    </submittedName>
</protein>
<dbReference type="EMBL" id="GBRH01262659">
    <property type="protein sequence ID" value="JAD35236.1"/>
    <property type="molecule type" value="Transcribed_RNA"/>
</dbReference>
<dbReference type="AlphaFoldDB" id="A0A0A8Z8V2"/>
<evidence type="ECO:0000313" key="1">
    <source>
        <dbReference type="EMBL" id="JAD35236.1"/>
    </source>
</evidence>
<organism evidence="1">
    <name type="scientific">Arundo donax</name>
    <name type="common">Giant reed</name>
    <name type="synonym">Donax arundinaceus</name>
    <dbReference type="NCBI Taxonomy" id="35708"/>
    <lineage>
        <taxon>Eukaryota</taxon>
        <taxon>Viridiplantae</taxon>
        <taxon>Streptophyta</taxon>
        <taxon>Embryophyta</taxon>
        <taxon>Tracheophyta</taxon>
        <taxon>Spermatophyta</taxon>
        <taxon>Magnoliopsida</taxon>
        <taxon>Liliopsida</taxon>
        <taxon>Poales</taxon>
        <taxon>Poaceae</taxon>
        <taxon>PACMAD clade</taxon>
        <taxon>Arundinoideae</taxon>
        <taxon>Arundineae</taxon>
        <taxon>Arundo</taxon>
    </lineage>
</organism>
<name>A0A0A8Z8V2_ARUDO</name>
<proteinExistence type="predicted"/>
<reference evidence="1" key="1">
    <citation type="submission" date="2014-09" db="EMBL/GenBank/DDBJ databases">
        <authorList>
            <person name="Magalhaes I.L.F."/>
            <person name="Oliveira U."/>
            <person name="Santos F.R."/>
            <person name="Vidigal T.H.D.A."/>
            <person name="Brescovit A.D."/>
            <person name="Santos A.J."/>
        </authorList>
    </citation>
    <scope>NUCLEOTIDE SEQUENCE</scope>
    <source>
        <tissue evidence="1">Shoot tissue taken approximately 20 cm above the soil surface</tissue>
    </source>
</reference>
<accession>A0A0A8Z8V2</accession>